<reference evidence="1 2" key="1">
    <citation type="journal article" date="2024" name="IMA Fungus">
        <title>IMA Genome - F19 : A genome assembly and annotation guide to empower mycologists, including annotated draft genome sequences of Ceratocystis pirilliformis, Diaporthe australafricana, Fusarium ophioides, Paecilomyces lecythidis, and Sporothrix stenoceras.</title>
        <authorList>
            <person name="Aylward J."/>
            <person name="Wilson A.M."/>
            <person name="Visagie C.M."/>
            <person name="Spraker J."/>
            <person name="Barnes I."/>
            <person name="Buitendag C."/>
            <person name="Ceriani C."/>
            <person name="Del Mar Angel L."/>
            <person name="du Plessis D."/>
            <person name="Fuchs T."/>
            <person name="Gasser K."/>
            <person name="Kramer D."/>
            <person name="Li W."/>
            <person name="Munsamy K."/>
            <person name="Piso A."/>
            <person name="Price J.L."/>
            <person name="Sonnekus B."/>
            <person name="Thomas C."/>
            <person name="van der Nest A."/>
            <person name="van Dijk A."/>
            <person name="van Heerden A."/>
            <person name="van Vuuren N."/>
            <person name="Yilmaz N."/>
            <person name="Duong T.A."/>
            <person name="van der Merwe N.A."/>
            <person name="Wingfield M.J."/>
            <person name="Wingfield B.D."/>
        </authorList>
    </citation>
    <scope>NUCLEOTIDE SEQUENCE [LARGE SCALE GENOMIC DNA]</scope>
    <source>
        <strain evidence="1 2">CMW 18300</strain>
    </source>
</reference>
<evidence type="ECO:0000313" key="1">
    <source>
        <dbReference type="EMBL" id="KAL1847998.1"/>
    </source>
</evidence>
<evidence type="ECO:0000313" key="2">
    <source>
        <dbReference type="Proteomes" id="UP001583177"/>
    </source>
</evidence>
<proteinExistence type="predicted"/>
<name>A0ABR3VXV7_9PEZI</name>
<gene>
    <name evidence="1" type="ORF">Daus18300_013758</name>
</gene>
<protein>
    <submittedName>
        <fullName evidence="1">Uncharacterized protein</fullName>
    </submittedName>
</protein>
<dbReference type="Proteomes" id="UP001583177">
    <property type="component" value="Unassembled WGS sequence"/>
</dbReference>
<accession>A0ABR3VXV7</accession>
<organism evidence="1 2">
    <name type="scientific">Diaporthe australafricana</name>
    <dbReference type="NCBI Taxonomy" id="127596"/>
    <lineage>
        <taxon>Eukaryota</taxon>
        <taxon>Fungi</taxon>
        <taxon>Dikarya</taxon>
        <taxon>Ascomycota</taxon>
        <taxon>Pezizomycotina</taxon>
        <taxon>Sordariomycetes</taxon>
        <taxon>Sordariomycetidae</taxon>
        <taxon>Diaporthales</taxon>
        <taxon>Diaporthaceae</taxon>
        <taxon>Diaporthe</taxon>
    </lineage>
</organism>
<keyword evidence="2" id="KW-1185">Reference proteome</keyword>
<sequence>MVLNYLDAEHFQPLRQGLVNILSTRVAELTFAQIVDGMPLASTYAEDHWFHEGLPVMEHEHLCPGVLEKTQRFRSEFDIHSLYFQPKLLQAYQSTVPGSKAWKLRLLELCAIACHDIAVYLYQLDDGVHKQAEWADWRDEKLASLPEDAPVRERNKCGPPTPFYANGYLKPDRFYNGLADVVGYWAEMRIFGGAVLFDRGETEDQCNGIYIHRTAAPKTLAPPTEKQFHDLITFLISPSSDSTTQCPLPIEVTVENKWRWDPYDGMTEHHIFKFRQEIPEDRPRTRCIRRTIDWPEIVEYEALREEYRKKEAGEPSDVEGARKRLAQVITPSSIYWDGFSESEMLEIQPDERKRGRPPYFFDP</sequence>
<comment type="caution">
    <text evidence="1">The sequence shown here is derived from an EMBL/GenBank/DDBJ whole genome shotgun (WGS) entry which is preliminary data.</text>
</comment>
<dbReference type="EMBL" id="JAWRVE010000228">
    <property type="protein sequence ID" value="KAL1847998.1"/>
    <property type="molecule type" value="Genomic_DNA"/>
</dbReference>